<dbReference type="Gene3D" id="3.40.5.50">
    <property type="match status" value="1"/>
</dbReference>
<dbReference type="Proteomes" id="UP001596460">
    <property type="component" value="Unassembled WGS sequence"/>
</dbReference>
<feature type="compositionally biased region" description="Low complexity" evidence="1">
    <location>
        <begin position="237"/>
        <end position="246"/>
    </location>
</feature>
<gene>
    <name evidence="2" type="ORF">ACFQI8_02310</name>
</gene>
<dbReference type="RefSeq" id="WP_390242578.1">
    <property type="nucleotide sequence ID" value="NZ_JBHTAB010000001.1"/>
</dbReference>
<feature type="compositionally biased region" description="Polar residues" evidence="1">
    <location>
        <begin position="224"/>
        <end position="233"/>
    </location>
</feature>
<protein>
    <submittedName>
        <fullName evidence="2">DNA replication protein</fullName>
    </submittedName>
</protein>
<organism evidence="2 3">
    <name type="scientific">Haloferax chudinovii</name>
    <dbReference type="NCBI Taxonomy" id="1109010"/>
    <lineage>
        <taxon>Archaea</taxon>
        <taxon>Methanobacteriati</taxon>
        <taxon>Methanobacteriota</taxon>
        <taxon>Stenosarchaea group</taxon>
        <taxon>Halobacteria</taxon>
        <taxon>Halobacteriales</taxon>
        <taxon>Haloferacaceae</taxon>
        <taxon>Haloferax</taxon>
    </lineage>
</organism>
<reference evidence="2 3" key="1">
    <citation type="journal article" date="2019" name="Int. J. Syst. Evol. Microbiol.">
        <title>The Global Catalogue of Microorganisms (GCM) 10K type strain sequencing project: providing services to taxonomists for standard genome sequencing and annotation.</title>
        <authorList>
            <consortium name="The Broad Institute Genomics Platform"/>
            <consortium name="The Broad Institute Genome Sequencing Center for Infectious Disease"/>
            <person name="Wu L."/>
            <person name="Ma J."/>
        </authorList>
    </citation>
    <scope>NUCLEOTIDE SEQUENCE [LARGE SCALE GENOMIC DNA]</scope>
    <source>
        <strain evidence="2 3">DSM 26526</strain>
    </source>
</reference>
<feature type="region of interest" description="Disordered" evidence="1">
    <location>
        <begin position="125"/>
        <end position="307"/>
    </location>
</feature>
<accession>A0ABD5XAF8</accession>
<evidence type="ECO:0000256" key="1">
    <source>
        <dbReference type="SAM" id="MobiDB-lite"/>
    </source>
</evidence>
<keyword evidence="3" id="KW-1185">Reference proteome</keyword>
<proteinExistence type="predicted"/>
<dbReference type="AlphaFoldDB" id="A0ABD5XAF8"/>
<evidence type="ECO:0000313" key="3">
    <source>
        <dbReference type="Proteomes" id="UP001596460"/>
    </source>
</evidence>
<dbReference type="CDD" id="cd11714">
    <property type="entry name" value="GINS_A_archaea"/>
    <property type="match status" value="1"/>
</dbReference>
<name>A0ABD5XAF8_9EURY</name>
<feature type="compositionally biased region" description="Low complexity" evidence="1">
    <location>
        <begin position="127"/>
        <end position="140"/>
    </location>
</feature>
<dbReference type="EMBL" id="JBHTAB010000001">
    <property type="protein sequence ID" value="MFC7128228.1"/>
    <property type="molecule type" value="Genomic_DNA"/>
</dbReference>
<evidence type="ECO:0000313" key="2">
    <source>
        <dbReference type="EMBL" id="MFC7128228.1"/>
    </source>
</evidence>
<comment type="caution">
    <text evidence="2">The sequence shown here is derived from an EMBL/GenBank/DDBJ whole genome shotgun (WGS) entry which is preliminary data.</text>
</comment>
<feature type="compositionally biased region" description="Acidic residues" evidence="1">
    <location>
        <begin position="288"/>
        <end position="297"/>
    </location>
</feature>
<sequence>MNVDDLRSVLRTERQKDSLQHLRESFYEDVAEFIAEQKATREQKAEQLGTHYSPEIRRLTDEIETAEEVVTSIYERRVGKVVKAASFAAAGMSAETGGLTREEKRLFDDLVARIEENRGTVLSALEDVSAADSPPDDVAATDVTTAEPNAGGPGAESAPATDTAPDAVGGSSPAIPPDEPDPETVPTGTGTDASAPEAATGDSAAGDVLADAMGGETVDDASNAEPTPQTGTDRSAAEAAAVSADSDPVDSDPADSNPADSDPVDSEPAIPLDEPAPETAAPSAGDTDAVEPSDDDPLSGLADERETVRITADVGTILGVDEREYDLATEDVVTLPAANADPLVERGAAERLD</sequence>
<dbReference type="Gene3D" id="1.20.58.1030">
    <property type="match status" value="1"/>
</dbReference>